<accession>A0ABU5TI13</accession>
<dbReference type="RefSeq" id="WP_323261490.1">
    <property type="nucleotide sequence ID" value="NZ_JAYGIE010000042.1"/>
</dbReference>
<sequence length="96" mass="10832">MINLSQDIQPLSTFKRNTNELITQMRNTGHPIVLTINGKAELVVQDATSYQQLLNTIEELETIIGIKKGLEDLAQGRTRPLNQFVEEMQKKHGISS</sequence>
<dbReference type="EMBL" id="JAYGIE010000042">
    <property type="protein sequence ID" value="MEA5477887.1"/>
    <property type="molecule type" value="Genomic_DNA"/>
</dbReference>
<name>A0ABU5TI13_9CYAN</name>
<dbReference type="InterPro" id="IPR036165">
    <property type="entry name" value="YefM-like_sf"/>
</dbReference>
<organism evidence="3 4">
    <name type="scientific">Pseudanabaena galeata UHCC 0370</name>
    <dbReference type="NCBI Taxonomy" id="3110310"/>
    <lineage>
        <taxon>Bacteria</taxon>
        <taxon>Bacillati</taxon>
        <taxon>Cyanobacteriota</taxon>
        <taxon>Cyanophyceae</taxon>
        <taxon>Pseudanabaenales</taxon>
        <taxon>Pseudanabaenaceae</taxon>
        <taxon>Pseudanabaena</taxon>
    </lineage>
</organism>
<evidence type="ECO:0000313" key="3">
    <source>
        <dbReference type="EMBL" id="MEA5477887.1"/>
    </source>
</evidence>
<comment type="similarity">
    <text evidence="1 2">Belongs to the phD/YefM antitoxin family.</text>
</comment>
<dbReference type="Pfam" id="PF02604">
    <property type="entry name" value="PhdYeFM_antitox"/>
    <property type="match status" value="1"/>
</dbReference>
<dbReference type="Proteomes" id="UP001301388">
    <property type="component" value="Unassembled WGS sequence"/>
</dbReference>
<dbReference type="NCBIfam" id="TIGR01552">
    <property type="entry name" value="phd_fam"/>
    <property type="match status" value="1"/>
</dbReference>
<gene>
    <name evidence="3" type="ORF">VB774_09675</name>
</gene>
<dbReference type="SUPFAM" id="SSF143120">
    <property type="entry name" value="YefM-like"/>
    <property type="match status" value="1"/>
</dbReference>
<dbReference type="InterPro" id="IPR006442">
    <property type="entry name" value="Antitoxin_Phd/YefM"/>
</dbReference>
<evidence type="ECO:0000256" key="1">
    <source>
        <dbReference type="ARBA" id="ARBA00009981"/>
    </source>
</evidence>
<evidence type="ECO:0000313" key="4">
    <source>
        <dbReference type="Proteomes" id="UP001301388"/>
    </source>
</evidence>
<evidence type="ECO:0000256" key="2">
    <source>
        <dbReference type="RuleBase" id="RU362080"/>
    </source>
</evidence>
<proteinExistence type="inferred from homology"/>
<reference evidence="3 4" key="1">
    <citation type="submission" date="2023-12" db="EMBL/GenBank/DDBJ databases">
        <title>Baltic Sea Cyanobacteria.</title>
        <authorList>
            <person name="Delbaje E."/>
            <person name="Fewer D.P."/>
            <person name="Shishido T.K."/>
        </authorList>
    </citation>
    <scope>NUCLEOTIDE SEQUENCE [LARGE SCALE GENOMIC DNA]</scope>
    <source>
        <strain evidence="3 4">UHCC 0370</strain>
    </source>
</reference>
<protein>
    <recommendedName>
        <fullName evidence="2">Antitoxin</fullName>
    </recommendedName>
</protein>
<comment type="caution">
    <text evidence="3">The sequence shown here is derived from an EMBL/GenBank/DDBJ whole genome shotgun (WGS) entry which is preliminary data.</text>
</comment>
<keyword evidence="4" id="KW-1185">Reference proteome</keyword>
<comment type="function">
    <text evidence="2">Antitoxin component of a type II toxin-antitoxin (TA) system.</text>
</comment>